<evidence type="ECO:0000313" key="1">
    <source>
        <dbReference type="EMBL" id="KAH9677784.1"/>
    </source>
</evidence>
<comment type="caution">
    <text evidence="1">The sequence shown here is derived from an EMBL/GenBank/DDBJ whole genome shotgun (WGS) entry which is preliminary data.</text>
</comment>
<gene>
    <name evidence="1" type="ORF">KPL71_025481</name>
</gene>
<organism evidence="1 2">
    <name type="scientific">Citrus sinensis</name>
    <name type="common">Sweet orange</name>
    <name type="synonym">Citrus aurantium var. sinensis</name>
    <dbReference type="NCBI Taxonomy" id="2711"/>
    <lineage>
        <taxon>Eukaryota</taxon>
        <taxon>Viridiplantae</taxon>
        <taxon>Streptophyta</taxon>
        <taxon>Embryophyta</taxon>
        <taxon>Tracheophyta</taxon>
        <taxon>Spermatophyta</taxon>
        <taxon>Magnoliopsida</taxon>
        <taxon>eudicotyledons</taxon>
        <taxon>Gunneridae</taxon>
        <taxon>Pentapetalae</taxon>
        <taxon>rosids</taxon>
        <taxon>malvids</taxon>
        <taxon>Sapindales</taxon>
        <taxon>Rutaceae</taxon>
        <taxon>Aurantioideae</taxon>
        <taxon>Citrus</taxon>
    </lineage>
</organism>
<accession>A0ACB8HSL5</accession>
<name>A0ACB8HSL5_CITSI</name>
<reference evidence="2" key="1">
    <citation type="journal article" date="2023" name="Hortic. Res.">
        <title>A chromosome-level phased genome enabling allele-level studies in sweet orange: a case study on citrus Huanglongbing tolerance.</title>
        <authorList>
            <person name="Wu B."/>
            <person name="Yu Q."/>
            <person name="Deng Z."/>
            <person name="Duan Y."/>
            <person name="Luo F."/>
            <person name="Gmitter F. Jr."/>
        </authorList>
    </citation>
    <scope>NUCLEOTIDE SEQUENCE [LARGE SCALE GENOMIC DNA]</scope>
    <source>
        <strain evidence="2">cv. Valencia</strain>
    </source>
</reference>
<keyword evidence="2" id="KW-1185">Reference proteome</keyword>
<proteinExistence type="predicted"/>
<dbReference type="Proteomes" id="UP000829398">
    <property type="component" value="Chromosome 9"/>
</dbReference>
<sequence length="733" mass="81003">MGTSVQVTPLSGVFNENPLSYLVSIDGFNFLIDCGWNDHFDPSLLQPLSKVASTIDAVLLSHPDTLHLGALPYAMKQLGLSAPVFSTEPVYRLGLLTMYDQYLSRRQVSEFDLFTLDDIDSAFQSVTRLTYSQNYHLSGKGEGIVVAPHVAGHLLGGTVWKITKDGEDVIYAVDYNRRKEKHLNGTVLESFVRPAVLITDAYNALHNQPPRQQREMFQDAISKTLRAGGNVLLPVDSAGRVLELLLILEDYWAEHSLNYPIYFLTYVSSSTIDYVKSFLEWMGDSITKSFETSRDNAFLLKHVTLLINKSELDNAPDGPKLVLASMASLEAGFSHDIFVEWASDVKNLVLFTERGQFGTLARMLQADPPPKAVKVTMSRRVPLVGEELIAYEEEQTRLKKEEALKASLVKEEESKASLGPDNNLSGDPMVIDANNANASADVVEPHGGRYRDILIDGFVPPSTSVAPMFPFYENNSEWDDFGEVINPDDYIIKDEDMDQAAMHIGGDDGKLDEGSASLILDAKPSKVVQVKCLLIFIDYEGRADGRSIKTILSHVAPLKLVLVHGSAEATEHLKQHCLKHVCPHVYTPQIEETIDVTSDLCAYKVQLSEKLMSNVLFKKLGDYEIAWVDAEVGKTENGMLSLLPISTPAPPHKSVLVGDLKMADLKPFLSSKGIQVEFAGGALRCGEYVTIRKVGPAGQKGGGSGTQQIVIEGPLCEDYYKIRAYLYSQFYLL</sequence>
<evidence type="ECO:0000313" key="2">
    <source>
        <dbReference type="Proteomes" id="UP000829398"/>
    </source>
</evidence>
<protein>
    <submittedName>
        <fullName evidence="1">Cleavage and polyadenylation specificity factor subunit 2</fullName>
    </submittedName>
</protein>
<dbReference type="EMBL" id="CM039178">
    <property type="protein sequence ID" value="KAH9677784.1"/>
    <property type="molecule type" value="Genomic_DNA"/>
</dbReference>